<proteinExistence type="predicted"/>
<dbReference type="EMBL" id="CP081303">
    <property type="protein sequence ID" value="QZE13256.1"/>
    <property type="molecule type" value="Genomic_DNA"/>
</dbReference>
<evidence type="ECO:0000313" key="1">
    <source>
        <dbReference type="EMBL" id="QZE13256.1"/>
    </source>
</evidence>
<accession>A0AC61NCK5</accession>
<name>A0AC61NCK5_9BACT</name>
<dbReference type="Proteomes" id="UP000826212">
    <property type="component" value="Chromosome"/>
</dbReference>
<reference evidence="1" key="1">
    <citation type="submission" date="2021-08" db="EMBL/GenBank/DDBJ databases">
        <title>Novel anaerobic bacterium isolated from sea squirt in East Sea, Republic of Korea.</title>
        <authorList>
            <person name="Nguyen T.H."/>
            <person name="Li Z."/>
            <person name="Lee Y.-J."/>
            <person name="Ko J."/>
            <person name="Kim S.-G."/>
        </authorList>
    </citation>
    <scope>NUCLEOTIDE SEQUENCE</scope>
    <source>
        <strain evidence="1">KCTC 25031</strain>
    </source>
</reference>
<organism evidence="1 2">
    <name type="scientific">Halosquirtibacter laminarini</name>
    <dbReference type="NCBI Taxonomy" id="3374600"/>
    <lineage>
        <taxon>Bacteria</taxon>
        <taxon>Pseudomonadati</taxon>
        <taxon>Bacteroidota</taxon>
        <taxon>Bacteroidia</taxon>
        <taxon>Marinilabiliales</taxon>
        <taxon>Prolixibacteraceae</taxon>
        <taxon>Halosquirtibacter</taxon>
    </lineage>
</organism>
<gene>
    <name evidence="1" type="ORF">K4L44_11740</name>
</gene>
<evidence type="ECO:0000313" key="2">
    <source>
        <dbReference type="Proteomes" id="UP000826212"/>
    </source>
</evidence>
<protein>
    <submittedName>
        <fullName evidence="1">Uncharacterized protein</fullName>
    </submittedName>
</protein>
<keyword evidence="2" id="KW-1185">Reference proteome</keyword>
<sequence>MDHYLDSEIDLAISEEDILSMRNALIRISSIYLNNHEVPFNLVERFLEDDLEGDERRHIDKLQLFTDEFNNLVILSQEIDNAISELKIMELRNILPLISKVHKPLVVSVLKSKDDIKL</sequence>